<evidence type="ECO:0008006" key="4">
    <source>
        <dbReference type="Google" id="ProtNLM"/>
    </source>
</evidence>
<organism evidence="2 3">
    <name type="scientific">Lophiotrema nucula</name>
    <dbReference type="NCBI Taxonomy" id="690887"/>
    <lineage>
        <taxon>Eukaryota</taxon>
        <taxon>Fungi</taxon>
        <taxon>Dikarya</taxon>
        <taxon>Ascomycota</taxon>
        <taxon>Pezizomycotina</taxon>
        <taxon>Dothideomycetes</taxon>
        <taxon>Pleosporomycetidae</taxon>
        <taxon>Pleosporales</taxon>
        <taxon>Lophiotremataceae</taxon>
        <taxon>Lophiotrema</taxon>
    </lineage>
</organism>
<evidence type="ECO:0000313" key="3">
    <source>
        <dbReference type="Proteomes" id="UP000799770"/>
    </source>
</evidence>
<dbReference type="GO" id="GO:0008237">
    <property type="term" value="F:metallopeptidase activity"/>
    <property type="evidence" value="ECO:0007669"/>
    <property type="project" value="InterPro"/>
</dbReference>
<sequence length="318" mass="35675">MLSRSLQIFFTLTCLSLPLYCYTIDNDCGVDRDFVQQGADDAFALAATAVAELTRNPINPAIDVIFQKLFGQTVANRITNKDLLEVNLMKLATISQLDGAIGQADTDVRFYCTTKRIEKRDDGQYYNKDTDYVYPESEITSRWASCFDLIEPTLAITTNPDRGPSEIQICPWYLSKARGVKFRDFKSINAITWGALARVSMPLVSSFFYTPIDAFHLFDKVLLHELTHTYQFGRAIDMGNPGSPYGWKNCKGLANIFMATGGTDNNLDPQWNSDSIALLCSAIQLTVNGITVQDDGKLNPPQRNRKRDVVMYPVTWVA</sequence>
<reference evidence="2" key="1">
    <citation type="journal article" date="2020" name="Stud. Mycol.">
        <title>101 Dothideomycetes genomes: a test case for predicting lifestyles and emergence of pathogens.</title>
        <authorList>
            <person name="Haridas S."/>
            <person name="Albert R."/>
            <person name="Binder M."/>
            <person name="Bloem J."/>
            <person name="Labutti K."/>
            <person name="Salamov A."/>
            <person name="Andreopoulos B."/>
            <person name="Baker S."/>
            <person name="Barry K."/>
            <person name="Bills G."/>
            <person name="Bluhm B."/>
            <person name="Cannon C."/>
            <person name="Castanera R."/>
            <person name="Culley D."/>
            <person name="Daum C."/>
            <person name="Ezra D."/>
            <person name="Gonzalez J."/>
            <person name="Henrissat B."/>
            <person name="Kuo A."/>
            <person name="Liang C."/>
            <person name="Lipzen A."/>
            <person name="Lutzoni F."/>
            <person name="Magnuson J."/>
            <person name="Mondo S."/>
            <person name="Nolan M."/>
            <person name="Ohm R."/>
            <person name="Pangilinan J."/>
            <person name="Park H.-J."/>
            <person name="Ramirez L."/>
            <person name="Alfaro M."/>
            <person name="Sun H."/>
            <person name="Tritt A."/>
            <person name="Yoshinaga Y."/>
            <person name="Zwiers L.-H."/>
            <person name="Turgeon B."/>
            <person name="Goodwin S."/>
            <person name="Spatafora J."/>
            <person name="Crous P."/>
            <person name="Grigoriev I."/>
        </authorList>
    </citation>
    <scope>NUCLEOTIDE SEQUENCE</scope>
    <source>
        <strain evidence="2">CBS 627.86</strain>
    </source>
</reference>
<keyword evidence="3" id="KW-1185">Reference proteome</keyword>
<dbReference type="OrthoDB" id="4507347at2759"/>
<name>A0A6A5YW39_9PLEO</name>
<protein>
    <recommendedName>
        <fullName evidence="4">Lysine-specific metallo-endopeptidase domain-containing protein</fullName>
    </recommendedName>
</protein>
<dbReference type="AlphaFoldDB" id="A0A6A5YW39"/>
<dbReference type="EMBL" id="ML977335">
    <property type="protein sequence ID" value="KAF2111176.1"/>
    <property type="molecule type" value="Genomic_DNA"/>
</dbReference>
<evidence type="ECO:0000256" key="1">
    <source>
        <dbReference type="SAM" id="SignalP"/>
    </source>
</evidence>
<feature type="signal peptide" evidence="1">
    <location>
        <begin position="1"/>
        <end position="23"/>
    </location>
</feature>
<accession>A0A6A5YW39</accession>
<dbReference type="Proteomes" id="UP000799770">
    <property type="component" value="Unassembled WGS sequence"/>
</dbReference>
<dbReference type="InterPro" id="IPR024079">
    <property type="entry name" value="MetalloPept_cat_dom_sf"/>
</dbReference>
<evidence type="ECO:0000313" key="2">
    <source>
        <dbReference type="EMBL" id="KAF2111176.1"/>
    </source>
</evidence>
<dbReference type="Gene3D" id="3.40.390.10">
    <property type="entry name" value="Collagenase (Catalytic Domain)"/>
    <property type="match status" value="1"/>
</dbReference>
<keyword evidence="1" id="KW-0732">Signal</keyword>
<gene>
    <name evidence="2" type="ORF">BDV96DRAFT_188696</name>
</gene>
<feature type="chain" id="PRO_5025539422" description="Lysine-specific metallo-endopeptidase domain-containing protein" evidence="1">
    <location>
        <begin position="24"/>
        <end position="318"/>
    </location>
</feature>
<proteinExistence type="predicted"/>